<dbReference type="AlphaFoldDB" id="A0A0V8JP70"/>
<reference evidence="4 5" key="1">
    <citation type="submission" date="2015-11" db="EMBL/GenBank/DDBJ databases">
        <title>Bacillus caseinolyticus sp nov.</title>
        <authorList>
            <person name="Dastager S.G."/>
            <person name="Mawlankar R."/>
        </authorList>
    </citation>
    <scope>NUCLEOTIDE SEQUENCE [LARGE SCALE GENOMIC DNA]</scope>
    <source>
        <strain evidence="4 5">SGD-V-76</strain>
    </source>
</reference>
<dbReference type="GO" id="GO:0009295">
    <property type="term" value="C:nucleoid"/>
    <property type="evidence" value="ECO:0007669"/>
    <property type="project" value="TreeGrafter"/>
</dbReference>
<dbReference type="Gene3D" id="2.40.50.140">
    <property type="entry name" value="Nucleic acid-binding proteins"/>
    <property type="match status" value="1"/>
</dbReference>
<comment type="caution">
    <text evidence="2">Lacks conserved residue(s) required for the propagation of feature annotation.</text>
</comment>
<dbReference type="InterPro" id="IPR000424">
    <property type="entry name" value="Primosome_PriB/ssb"/>
</dbReference>
<dbReference type="InterPro" id="IPR012340">
    <property type="entry name" value="NA-bd_OB-fold"/>
</dbReference>
<dbReference type="NCBIfam" id="TIGR00621">
    <property type="entry name" value="ssb"/>
    <property type="match status" value="1"/>
</dbReference>
<organism evidence="4 5">
    <name type="scientific">Priestia veravalensis</name>
    <dbReference type="NCBI Taxonomy" id="1414648"/>
    <lineage>
        <taxon>Bacteria</taxon>
        <taxon>Bacillati</taxon>
        <taxon>Bacillota</taxon>
        <taxon>Bacilli</taxon>
        <taxon>Bacillales</taxon>
        <taxon>Bacillaceae</taxon>
        <taxon>Priestia</taxon>
    </lineage>
</organism>
<dbReference type="EMBL" id="LNQP01000015">
    <property type="protein sequence ID" value="KSU88851.1"/>
    <property type="molecule type" value="Genomic_DNA"/>
</dbReference>
<dbReference type="GO" id="GO:0006260">
    <property type="term" value="P:DNA replication"/>
    <property type="evidence" value="ECO:0007669"/>
    <property type="project" value="InterPro"/>
</dbReference>
<dbReference type="Pfam" id="PF00436">
    <property type="entry name" value="SSB"/>
    <property type="match status" value="1"/>
</dbReference>
<comment type="subunit">
    <text evidence="2">Homotetramer.</text>
</comment>
<dbReference type="SUPFAM" id="SSF50249">
    <property type="entry name" value="Nucleic acid-binding proteins"/>
    <property type="match status" value="1"/>
</dbReference>
<protein>
    <recommendedName>
        <fullName evidence="2 3">Single-stranded DNA-binding protein</fullName>
        <shortName evidence="2">SSB</shortName>
    </recommendedName>
</protein>
<dbReference type="PANTHER" id="PTHR10302:SF27">
    <property type="entry name" value="SINGLE-STRANDED DNA-BINDING PROTEIN"/>
    <property type="match status" value="1"/>
</dbReference>
<dbReference type="CDD" id="cd04496">
    <property type="entry name" value="SSB_OBF"/>
    <property type="match status" value="1"/>
</dbReference>
<evidence type="ECO:0000313" key="4">
    <source>
        <dbReference type="EMBL" id="KSU88851.1"/>
    </source>
</evidence>
<dbReference type="InterPro" id="IPR011344">
    <property type="entry name" value="ssDNA-bd"/>
</dbReference>
<evidence type="ECO:0000256" key="3">
    <source>
        <dbReference type="PIRNR" id="PIRNR002070"/>
    </source>
</evidence>
<gene>
    <name evidence="4" type="ORF">AS180_05575</name>
</gene>
<dbReference type="PANTHER" id="PTHR10302">
    <property type="entry name" value="SINGLE-STRANDED DNA-BINDING PROTEIN"/>
    <property type="match status" value="1"/>
</dbReference>
<dbReference type="GeneID" id="93684339"/>
<evidence type="ECO:0000256" key="1">
    <source>
        <dbReference type="ARBA" id="ARBA00023125"/>
    </source>
</evidence>
<dbReference type="RefSeq" id="WP_025908776.1">
    <property type="nucleotide sequence ID" value="NZ_KQ758634.1"/>
</dbReference>
<evidence type="ECO:0000256" key="2">
    <source>
        <dbReference type="HAMAP-Rule" id="MF_00984"/>
    </source>
</evidence>
<dbReference type="PIRSF" id="PIRSF002070">
    <property type="entry name" value="SSB"/>
    <property type="match status" value="1"/>
</dbReference>
<evidence type="ECO:0000313" key="5">
    <source>
        <dbReference type="Proteomes" id="UP000053681"/>
    </source>
</evidence>
<name>A0A0V8JP70_9BACI</name>
<keyword evidence="1 2" id="KW-0238">DNA-binding</keyword>
<sequence>MINEVVLVGRLTRVPELKYTSEGIPFSHITVAVNRNFRNQEGEVEADFVSITLWRKNAENMTKYCDKGSIIGVVGRVQTRTFENNLQQRVYVTDIIAEYVRFLSGKPSSPENQP</sequence>
<dbReference type="PROSITE" id="PS50935">
    <property type="entry name" value="SSB"/>
    <property type="match status" value="1"/>
</dbReference>
<dbReference type="Proteomes" id="UP000053681">
    <property type="component" value="Unassembled WGS sequence"/>
</dbReference>
<dbReference type="GO" id="GO:0003697">
    <property type="term" value="F:single-stranded DNA binding"/>
    <property type="evidence" value="ECO:0007669"/>
    <property type="project" value="UniProtKB-UniRule"/>
</dbReference>
<dbReference type="HAMAP" id="MF_00984">
    <property type="entry name" value="SSB"/>
    <property type="match status" value="1"/>
</dbReference>
<comment type="caution">
    <text evidence="4">The sequence shown here is derived from an EMBL/GenBank/DDBJ whole genome shotgun (WGS) entry which is preliminary data.</text>
</comment>
<accession>A0A0V8JP70</accession>
<keyword evidence="5" id="KW-1185">Reference proteome</keyword>
<proteinExistence type="inferred from homology"/>